<proteinExistence type="predicted"/>
<dbReference type="Pfam" id="PF00106">
    <property type="entry name" value="adh_short"/>
    <property type="match status" value="2"/>
</dbReference>
<protein>
    <submittedName>
        <fullName evidence="1">Uncharacterized protein</fullName>
    </submittedName>
</protein>
<dbReference type="PRINTS" id="PR00080">
    <property type="entry name" value="SDRFAMILY"/>
</dbReference>
<accession>A0A7R9LB50</accession>
<dbReference type="PRINTS" id="PR00081">
    <property type="entry name" value="GDHRDH"/>
</dbReference>
<organism evidence="1">
    <name type="scientific">Oppiella nova</name>
    <dbReference type="NCBI Taxonomy" id="334625"/>
    <lineage>
        <taxon>Eukaryota</taxon>
        <taxon>Metazoa</taxon>
        <taxon>Ecdysozoa</taxon>
        <taxon>Arthropoda</taxon>
        <taxon>Chelicerata</taxon>
        <taxon>Arachnida</taxon>
        <taxon>Acari</taxon>
        <taxon>Acariformes</taxon>
        <taxon>Sarcoptiformes</taxon>
        <taxon>Oribatida</taxon>
        <taxon>Brachypylina</taxon>
        <taxon>Oppioidea</taxon>
        <taxon>Oppiidae</taxon>
        <taxon>Oppiella</taxon>
    </lineage>
</organism>
<evidence type="ECO:0000313" key="1">
    <source>
        <dbReference type="EMBL" id="CAD7638408.1"/>
    </source>
</evidence>
<dbReference type="OrthoDB" id="417891at2759"/>
<dbReference type="PANTHER" id="PTHR43975">
    <property type="entry name" value="ZGC:101858"/>
    <property type="match status" value="1"/>
</dbReference>
<dbReference type="PANTHER" id="PTHR43975:SF2">
    <property type="entry name" value="EG:BACR7A4.14 PROTEIN-RELATED"/>
    <property type="match status" value="1"/>
</dbReference>
<sequence length="750" mass="80786">VQSSSPPENQKTFFKSYCVVTTQSPVVLPGHFGFPYHPNSDTNLMHNPDDLVNIMKHICLTDCNDIYKQTKNSRDFTGKVVLVTGSSSGIGEGIVKLLSVLGAKVVVTGRKEDQVKRVAQEVQELSPKRLKPLTVVADVTKNVLVNNAGIGMFAGVKDNNLMKVFDKVIRTNLRAYVKLSQLAIPYLEETNGTIIILVTGSSSGIGEGIVKLLSVLGAKVVVTGRKEDQVKRVAQEVQELSPKKLKPLAVVADVTKNDDLNNLMNETIKTFGKLDVLVNNAGISMFAGVKDQNLMKVFDNVIRINLRAYVKLSQLAIPYLEETNGTIISISSIAATHPTKLGLAYDISKAGVDMMTKVMALELGPRIRVNTINPGATESNLGANAGIPVQMMKQVTDLMAKRAPLQTTGRPLDIANAVAFLASKDAQFITGANLVVDGGSSLLMGRHNRMIRSIATSIGICRSHPPDPHRQGLGLLEAQPPRINEDYSDVQNSRNFTGKVVLTTGSSSGIGEGIVKLFSVLGASVVVTGRNATEITRVAEECQELSPNKLKPLEVVADVTKSDDLNRLLSETIKTFGKLDVLVNNAGIGPTAGVRDKAFMKVFDQTIQVNLRAYVELCYLSVPYLDETNGTIISISSIASTHPYITSMAYEVSKTGVDMMTKALALELGPRIRINTINPGLVETNITGSLPPVIVDALRKELIARTPLKKIGQPLDVAKGVVFLASSDAQFITAANLFIDGGLVYNTPGY</sequence>
<dbReference type="AlphaFoldDB" id="A0A7R9LB50"/>
<dbReference type="InterPro" id="IPR036291">
    <property type="entry name" value="NAD(P)-bd_dom_sf"/>
</dbReference>
<dbReference type="Proteomes" id="UP000728032">
    <property type="component" value="Unassembled WGS sequence"/>
</dbReference>
<dbReference type="InterPro" id="IPR002347">
    <property type="entry name" value="SDR_fam"/>
</dbReference>
<dbReference type="FunFam" id="3.40.50.720:FF:000084">
    <property type="entry name" value="Short-chain dehydrogenase reductase"/>
    <property type="match status" value="2"/>
</dbReference>
<gene>
    <name evidence="1" type="ORF">ONB1V03_LOCUS1381</name>
</gene>
<dbReference type="Gene3D" id="3.40.50.720">
    <property type="entry name" value="NAD(P)-binding Rossmann-like Domain"/>
    <property type="match status" value="3"/>
</dbReference>
<keyword evidence="2" id="KW-1185">Reference proteome</keyword>
<feature type="non-terminal residue" evidence="1">
    <location>
        <position position="1"/>
    </location>
</feature>
<dbReference type="Pfam" id="PF13561">
    <property type="entry name" value="adh_short_C2"/>
    <property type="match status" value="2"/>
</dbReference>
<dbReference type="SUPFAM" id="SSF51735">
    <property type="entry name" value="NAD(P)-binding Rossmann-fold domains"/>
    <property type="match status" value="3"/>
</dbReference>
<name>A0A7R9LB50_9ACAR</name>
<dbReference type="EMBL" id="CAJPVJ010000232">
    <property type="protein sequence ID" value="CAG2161779.1"/>
    <property type="molecule type" value="Genomic_DNA"/>
</dbReference>
<evidence type="ECO:0000313" key="2">
    <source>
        <dbReference type="Proteomes" id="UP000728032"/>
    </source>
</evidence>
<reference evidence="1" key="1">
    <citation type="submission" date="2020-11" db="EMBL/GenBank/DDBJ databases">
        <authorList>
            <person name="Tran Van P."/>
        </authorList>
    </citation>
    <scope>NUCLEOTIDE SEQUENCE</scope>
</reference>
<dbReference type="EMBL" id="OC915057">
    <property type="protein sequence ID" value="CAD7638408.1"/>
    <property type="molecule type" value="Genomic_DNA"/>
</dbReference>